<sequence length="815" mass="88509">MNEPAGVRTHMKRPTYRFGEFCIDPALRELRRSGTAVRIPPKVFECIVYLIENRERAVGKDELVAAVWGRVSAGDSQVAQTILRARRILDASGDSDVILTLPRFGYRWVAAVHEEAATDERAPPQQDATERDAAVPERESAVQPVSAPAATATSAKARNRRRARFAPVVVVAALVLVIVAALWLTGHQTCTTCGDGLPAKATAPDTADTFAVLPVDVQLLDKDWAWMEIGLMEIVASQLRQGGVAVVPTKNVLMLAAKDPALPDAAVRETLGADNLVHVYVRKTAAGWVVTVNLDSTDKPTRKLEAVSDNVIDAGRRAADRILLIRGKPVTARHPDSQDLAIEELTGRIYAAHENEGHAKVRQIIEAAPPEQREAPRVQIALADAERESGNLVEAEARYRRVLNMRLADDRPGLEALATIGVALVELAKGNHAEFEHLYDVAIALHEKAGDWSGLAHVRLRRAIVRSGEMDLDGARADLAAARVDATLASDRFVLARVEANQGVVAALEGHYIEASELLRNAVPRFRQFGAYDNVINAQAYLAEANLDQLKPREALAAIDEVWPERFRVAMIGSRNGLERARVRALLGLGQIKAASDLIEHVDAEQVRGEDAEDDTQLNLLRAMLASERGDDAAVQEHARRAIARFGRPFVARERALAWLYLIGALRASGQTAQVDEQVAQLVQWSDTDAGSGGRAYATLAEAEQAGVRGDVETSLRFYAQAFDIAETAAVPSAIVDIAVSYGNTLIDRGRVLQAKSIVGVSARFGEQSPSAQLLQARFYDALGEGDAAREARKRMNALLGERKAPSWPSPLPPV</sequence>
<evidence type="ECO:0000256" key="4">
    <source>
        <dbReference type="SAM" id="Phobius"/>
    </source>
</evidence>
<feature type="compositionally biased region" description="Basic and acidic residues" evidence="3">
    <location>
        <begin position="116"/>
        <end position="140"/>
    </location>
</feature>
<comment type="caution">
    <text evidence="6">The sequence shown here is derived from an EMBL/GenBank/DDBJ whole genome shotgun (WGS) entry which is preliminary data.</text>
</comment>
<dbReference type="Pfam" id="PF00486">
    <property type="entry name" value="Trans_reg_C"/>
    <property type="match status" value="1"/>
</dbReference>
<accession>A0ABP3TXH4</accession>
<dbReference type="Gene3D" id="1.25.40.10">
    <property type="entry name" value="Tetratricopeptide repeat domain"/>
    <property type="match status" value="2"/>
</dbReference>
<protein>
    <recommendedName>
        <fullName evidence="5">OmpR/PhoB-type domain-containing protein</fullName>
    </recommendedName>
</protein>
<dbReference type="SMART" id="SM00862">
    <property type="entry name" value="Trans_reg_C"/>
    <property type="match status" value="1"/>
</dbReference>
<gene>
    <name evidence="6" type="ORF">GCM10009105_24910</name>
</gene>
<feature type="domain" description="OmpR/PhoB-type" evidence="5">
    <location>
        <begin position="13"/>
        <end position="110"/>
    </location>
</feature>
<name>A0ABP3TXH4_9GAMM</name>
<dbReference type="Gene3D" id="1.10.10.10">
    <property type="entry name" value="Winged helix-like DNA-binding domain superfamily/Winged helix DNA-binding domain"/>
    <property type="match status" value="1"/>
</dbReference>
<dbReference type="InterPro" id="IPR001867">
    <property type="entry name" value="OmpR/PhoB-type_DNA-bd"/>
</dbReference>
<dbReference type="CDD" id="cd00383">
    <property type="entry name" value="trans_reg_C"/>
    <property type="match status" value="1"/>
</dbReference>
<evidence type="ECO:0000313" key="6">
    <source>
        <dbReference type="EMBL" id="GAA0717695.1"/>
    </source>
</evidence>
<keyword evidence="7" id="KW-1185">Reference proteome</keyword>
<feature type="transmembrane region" description="Helical" evidence="4">
    <location>
        <begin position="165"/>
        <end position="184"/>
    </location>
</feature>
<dbReference type="InterPro" id="IPR011990">
    <property type="entry name" value="TPR-like_helical_dom_sf"/>
</dbReference>
<dbReference type="InterPro" id="IPR016032">
    <property type="entry name" value="Sig_transdc_resp-reg_C-effctor"/>
</dbReference>
<dbReference type="PROSITE" id="PS51755">
    <property type="entry name" value="OMPR_PHOB"/>
    <property type="match status" value="1"/>
</dbReference>
<dbReference type="EMBL" id="BAAAEU010000015">
    <property type="protein sequence ID" value="GAA0717695.1"/>
    <property type="molecule type" value="Genomic_DNA"/>
</dbReference>
<dbReference type="SUPFAM" id="SSF48452">
    <property type="entry name" value="TPR-like"/>
    <property type="match status" value="1"/>
</dbReference>
<organism evidence="6 7">
    <name type="scientific">Dokdonella soli</name>
    <dbReference type="NCBI Taxonomy" id="529810"/>
    <lineage>
        <taxon>Bacteria</taxon>
        <taxon>Pseudomonadati</taxon>
        <taxon>Pseudomonadota</taxon>
        <taxon>Gammaproteobacteria</taxon>
        <taxon>Lysobacterales</taxon>
        <taxon>Rhodanobacteraceae</taxon>
        <taxon>Dokdonella</taxon>
    </lineage>
</organism>
<keyword evidence="1 2" id="KW-0238">DNA-binding</keyword>
<evidence type="ECO:0000313" key="7">
    <source>
        <dbReference type="Proteomes" id="UP001501523"/>
    </source>
</evidence>
<keyword evidence="4" id="KW-0472">Membrane</keyword>
<feature type="compositionally biased region" description="Low complexity" evidence="3">
    <location>
        <begin position="141"/>
        <end position="154"/>
    </location>
</feature>
<keyword evidence="4" id="KW-0812">Transmembrane</keyword>
<dbReference type="Proteomes" id="UP001501523">
    <property type="component" value="Unassembled WGS sequence"/>
</dbReference>
<feature type="region of interest" description="Disordered" evidence="3">
    <location>
        <begin position="116"/>
        <end position="154"/>
    </location>
</feature>
<reference evidence="7" key="1">
    <citation type="journal article" date="2019" name="Int. J. Syst. Evol. Microbiol.">
        <title>The Global Catalogue of Microorganisms (GCM) 10K type strain sequencing project: providing services to taxonomists for standard genome sequencing and annotation.</title>
        <authorList>
            <consortium name="The Broad Institute Genomics Platform"/>
            <consortium name="The Broad Institute Genome Sequencing Center for Infectious Disease"/>
            <person name="Wu L."/>
            <person name="Ma J."/>
        </authorList>
    </citation>
    <scope>NUCLEOTIDE SEQUENCE [LARGE SCALE GENOMIC DNA]</scope>
    <source>
        <strain evidence="7">JCM 15421</strain>
    </source>
</reference>
<keyword evidence="4" id="KW-1133">Transmembrane helix</keyword>
<evidence type="ECO:0000256" key="3">
    <source>
        <dbReference type="SAM" id="MobiDB-lite"/>
    </source>
</evidence>
<dbReference type="SUPFAM" id="SSF46894">
    <property type="entry name" value="C-terminal effector domain of the bipartite response regulators"/>
    <property type="match status" value="1"/>
</dbReference>
<feature type="DNA-binding region" description="OmpR/PhoB-type" evidence="2">
    <location>
        <begin position="13"/>
        <end position="110"/>
    </location>
</feature>
<evidence type="ECO:0000259" key="5">
    <source>
        <dbReference type="PROSITE" id="PS51755"/>
    </source>
</evidence>
<evidence type="ECO:0000256" key="2">
    <source>
        <dbReference type="PROSITE-ProRule" id="PRU01091"/>
    </source>
</evidence>
<evidence type="ECO:0000256" key="1">
    <source>
        <dbReference type="ARBA" id="ARBA00023125"/>
    </source>
</evidence>
<dbReference type="InterPro" id="IPR036388">
    <property type="entry name" value="WH-like_DNA-bd_sf"/>
</dbReference>
<proteinExistence type="predicted"/>